<dbReference type="RefSeq" id="WP_268942564.1">
    <property type="nucleotide sequence ID" value="NZ_JAPTYD010000018.1"/>
</dbReference>
<dbReference type="InterPro" id="IPR011095">
    <property type="entry name" value="Dala_Dala_lig_C"/>
</dbReference>
<organism evidence="4 5">
    <name type="scientific">Paracoccus benzoatiresistens</name>
    <dbReference type="NCBI Taxonomy" id="2997341"/>
    <lineage>
        <taxon>Bacteria</taxon>
        <taxon>Pseudomonadati</taxon>
        <taxon>Pseudomonadota</taxon>
        <taxon>Alphaproteobacteria</taxon>
        <taxon>Rhodobacterales</taxon>
        <taxon>Paracoccaceae</taxon>
        <taxon>Paracoccus</taxon>
    </lineage>
</organism>
<dbReference type="InterPro" id="IPR013815">
    <property type="entry name" value="ATP_grasp_subdomain_1"/>
</dbReference>
<evidence type="ECO:0000313" key="4">
    <source>
        <dbReference type="EMBL" id="MCZ0962527.1"/>
    </source>
</evidence>
<evidence type="ECO:0000313" key="5">
    <source>
        <dbReference type="Proteomes" id="UP001149822"/>
    </source>
</evidence>
<comment type="caution">
    <text evidence="4">The sequence shown here is derived from an EMBL/GenBank/DDBJ whole genome shotgun (WGS) entry which is preliminary data.</text>
</comment>
<dbReference type="Gene3D" id="3.30.1490.20">
    <property type="entry name" value="ATP-grasp fold, A domain"/>
    <property type="match status" value="1"/>
</dbReference>
<dbReference type="PANTHER" id="PTHR21621:SF0">
    <property type="entry name" value="BETA-CITRYLGLUTAMATE SYNTHASE B-RELATED"/>
    <property type="match status" value="1"/>
</dbReference>
<gene>
    <name evidence="4" type="ORF">OU682_12950</name>
</gene>
<keyword evidence="2" id="KW-0067">ATP-binding</keyword>
<protein>
    <recommendedName>
        <fullName evidence="3">ATP-grasp domain-containing protein</fullName>
    </recommendedName>
</protein>
<dbReference type="EMBL" id="JAPTYD010000018">
    <property type="protein sequence ID" value="MCZ0962527.1"/>
    <property type="molecule type" value="Genomic_DNA"/>
</dbReference>
<evidence type="ECO:0000256" key="2">
    <source>
        <dbReference type="PROSITE-ProRule" id="PRU00409"/>
    </source>
</evidence>
<dbReference type="SUPFAM" id="SSF56059">
    <property type="entry name" value="Glutathione synthetase ATP-binding domain-like"/>
    <property type="match status" value="1"/>
</dbReference>
<dbReference type="PANTHER" id="PTHR21621">
    <property type="entry name" value="RIBOSOMAL PROTEIN S6 MODIFICATION PROTEIN"/>
    <property type="match status" value="1"/>
</dbReference>
<keyword evidence="2" id="KW-0547">Nucleotide-binding</keyword>
<dbReference type="PROSITE" id="PS50975">
    <property type="entry name" value="ATP_GRASP"/>
    <property type="match status" value="1"/>
</dbReference>
<dbReference type="Pfam" id="PF07478">
    <property type="entry name" value="Dala_Dala_lig_C"/>
    <property type="match status" value="1"/>
</dbReference>
<accession>A0ABT4J5Z7</accession>
<keyword evidence="1" id="KW-0436">Ligase</keyword>
<proteinExistence type="predicted"/>
<dbReference type="Proteomes" id="UP001149822">
    <property type="component" value="Unassembled WGS sequence"/>
</dbReference>
<sequence>MQIDQSSFLLPGNAHSRNAVMRATFAGAAGRIVDPQAIANLRRATAFMRPAVVDFAGWRRLRRSETGWHAAAVAEVMAVIVQRFAGWPVTYCGYRPAEAADAAEGASVWRQAQGTAIFQTTDARIGLPAAQAGFAVVQALVDGIEVPQLRRTVRGVLRGFLRTTLPVTPPGNSLLLAQTAGERGIPWQVLGRSGYVRIGLGRYARVLKGAESTLISAIGAQMAKDKGMANRLLADAGLPVAGQRTARTEEAALAAARELGYPLVVKPFDGNMGRDVTIGVSNEAEMRKAFARAVSHSGKAVIETLIQGDEVRLLVAGGKFLAAMNRQPAQVTGDGTRSVAELVGKENRRPERDTSLKGAHWLTKPIKLDEDALAVLAQQGLTVDAVPEAGQKVFLRRESNLSRGGTPLDVTDKVHPSIRQVAEAAARRLRLDVCGIDFLSTDFTRPWQETGGAICEVNSRPGVYPQIMSAPQERRGAILEGLFNALVGEGDHRGLPVVALVGAPEATARMRQTLETLAGGAGCRLGVVGKATGLAPCSQALETAADLFQSDDIDAALIVLTPRQLLERGLGLPRVAAAVMPSDLGRRAQAVRRTLERVAGDAVLMGNDPAVTERAADALGLSLESSAGRHASGKTLAV</sequence>
<feature type="domain" description="ATP-grasp" evidence="3">
    <location>
        <begin position="230"/>
        <end position="488"/>
    </location>
</feature>
<dbReference type="Gene3D" id="3.30.470.20">
    <property type="entry name" value="ATP-grasp fold, B domain"/>
    <property type="match status" value="1"/>
</dbReference>
<dbReference type="InterPro" id="IPR011761">
    <property type="entry name" value="ATP-grasp"/>
</dbReference>
<name>A0ABT4J5Z7_9RHOB</name>
<reference evidence="4" key="1">
    <citation type="submission" date="2022-12" db="EMBL/GenBank/DDBJ databases">
        <title>Paracoccus sp. EF6 isolated from a lake water.</title>
        <authorList>
            <person name="Liu H."/>
        </authorList>
    </citation>
    <scope>NUCLEOTIDE SEQUENCE</scope>
    <source>
        <strain evidence="4">EF6</strain>
    </source>
</reference>
<evidence type="ECO:0000259" key="3">
    <source>
        <dbReference type="PROSITE" id="PS50975"/>
    </source>
</evidence>
<keyword evidence="5" id="KW-1185">Reference proteome</keyword>
<evidence type="ECO:0000256" key="1">
    <source>
        <dbReference type="ARBA" id="ARBA00022598"/>
    </source>
</evidence>